<dbReference type="EMBL" id="AQHN01000056">
    <property type="protein sequence ID" value="ENN87451.1"/>
    <property type="molecule type" value="Genomic_DNA"/>
</dbReference>
<evidence type="ECO:0000313" key="2">
    <source>
        <dbReference type="EMBL" id="ENN87451.1"/>
    </source>
</evidence>
<reference evidence="2 3" key="1">
    <citation type="journal article" date="2012" name="BMC Genomics">
        <title>Genomic basis of broad host range and environmental adaptability of Rhizobium tropici CIAT 899 and Rhizobium sp. PRF 81 which are used in inoculants for common bean (Phaseolus vulgaris L.).</title>
        <authorList>
            <person name="Ormeno-Orrillo E."/>
            <person name="Menna P."/>
            <person name="Almeida L.G."/>
            <person name="Ollero F.J."/>
            <person name="Nicolas M.F."/>
            <person name="Pains Rodrigues E."/>
            <person name="Shigueyoshi Nakatani A."/>
            <person name="Silva Batista J.S."/>
            <person name="Oliveira Chueire L.M."/>
            <person name="Souza R.C."/>
            <person name="Ribeiro Vasconcelos A.T."/>
            <person name="Megias M."/>
            <person name="Hungria M."/>
            <person name="Martinez-Romero E."/>
        </authorList>
    </citation>
    <scope>NUCLEOTIDE SEQUENCE [LARGE SCALE GENOMIC DNA]</scope>
    <source>
        <strain evidence="2 3">PRF 81</strain>
    </source>
</reference>
<dbReference type="STRING" id="363754.RHSP_28281"/>
<name>N6V2X5_9HYPH</name>
<keyword evidence="1" id="KW-0812">Transmembrane</keyword>
<protein>
    <submittedName>
        <fullName evidence="2">Uncharacterized protein</fullName>
    </submittedName>
</protein>
<keyword evidence="3" id="KW-1185">Reference proteome</keyword>
<evidence type="ECO:0000313" key="3">
    <source>
        <dbReference type="Proteomes" id="UP000012429"/>
    </source>
</evidence>
<evidence type="ECO:0000256" key="1">
    <source>
        <dbReference type="SAM" id="Phobius"/>
    </source>
</evidence>
<dbReference type="Proteomes" id="UP000012429">
    <property type="component" value="Unassembled WGS sequence"/>
</dbReference>
<comment type="caution">
    <text evidence="2">The sequence shown here is derived from an EMBL/GenBank/DDBJ whole genome shotgun (WGS) entry which is preliminary data.</text>
</comment>
<keyword evidence="1" id="KW-1133">Transmembrane helix</keyword>
<keyword evidence="1" id="KW-0472">Membrane</keyword>
<proteinExistence type="predicted"/>
<feature type="transmembrane region" description="Helical" evidence="1">
    <location>
        <begin position="70"/>
        <end position="103"/>
    </location>
</feature>
<gene>
    <name evidence="2" type="ORF">RHSP_28281</name>
</gene>
<accession>N6V2X5</accession>
<organism evidence="2 3">
    <name type="scientific">Rhizobium freirei PRF 81</name>
    <dbReference type="NCBI Taxonomy" id="363754"/>
    <lineage>
        <taxon>Bacteria</taxon>
        <taxon>Pseudomonadati</taxon>
        <taxon>Pseudomonadota</taxon>
        <taxon>Alphaproteobacteria</taxon>
        <taxon>Hyphomicrobiales</taxon>
        <taxon>Rhizobiaceae</taxon>
        <taxon>Rhizobium/Agrobacterium group</taxon>
        <taxon>Rhizobium</taxon>
    </lineage>
</organism>
<sequence>MIAFDDHVYALNDVALRVVLEGDDALEAQDVRALRLRDLLDPGEEAFGIHLAAAQRNRLYGDVVDRRRSVVMMVVIVVMMIMIVVMMMVVIVIMMVMIAIGAANVILVIVLEEVRIVLEGAFEVEGALVQHAGEIDAGTGRLVDAGGRVDGANDVLDLGQLFRRYEIGLVDDDDVGKGDLVFGFAAVLQAQRQVLGVDECDDGIKFGLGADIVVHEEGLGDGNRIGKARRFDDDAVKAAGTAHQALDHADEVAANRAADAAIVHFVDFFVRLDDEVVVDADLAEFVDDDGVFLAMVFGKDTVEQRRLSGTEIAGENGDGNGLLRGCFGHWSLEIWKVAPGSRHWSGSI</sequence>
<dbReference type="AlphaFoldDB" id="N6V2X5"/>